<dbReference type="SUPFAM" id="SSF46785">
    <property type="entry name" value="Winged helix' DNA-binding domain"/>
    <property type="match status" value="1"/>
</dbReference>
<evidence type="ECO:0000256" key="3">
    <source>
        <dbReference type="ARBA" id="ARBA00023163"/>
    </source>
</evidence>
<feature type="domain" description="HTH marR-type" evidence="4">
    <location>
        <begin position="13"/>
        <end position="145"/>
    </location>
</feature>
<protein>
    <submittedName>
        <fullName evidence="5">MarR family transcriptional regulator</fullName>
    </submittedName>
</protein>
<name>A0A7G5MSE8_9FIRM</name>
<dbReference type="GO" id="GO:0003700">
    <property type="term" value="F:DNA-binding transcription factor activity"/>
    <property type="evidence" value="ECO:0007669"/>
    <property type="project" value="InterPro"/>
</dbReference>
<evidence type="ECO:0000256" key="2">
    <source>
        <dbReference type="ARBA" id="ARBA00023125"/>
    </source>
</evidence>
<dbReference type="PANTHER" id="PTHR42756:SF1">
    <property type="entry name" value="TRANSCRIPTIONAL REPRESSOR OF EMRAB OPERON"/>
    <property type="match status" value="1"/>
</dbReference>
<dbReference type="PROSITE" id="PS50995">
    <property type="entry name" value="HTH_MARR_2"/>
    <property type="match status" value="1"/>
</dbReference>
<dbReference type="PANTHER" id="PTHR42756">
    <property type="entry name" value="TRANSCRIPTIONAL REGULATOR, MARR"/>
    <property type="match status" value="1"/>
</dbReference>
<dbReference type="AlphaFoldDB" id="A0A7G5MSE8"/>
<dbReference type="InterPro" id="IPR000835">
    <property type="entry name" value="HTH_MarR-typ"/>
</dbReference>
<proteinExistence type="predicted"/>
<dbReference type="InterPro" id="IPR011991">
    <property type="entry name" value="ArsR-like_HTH"/>
</dbReference>
<evidence type="ECO:0000256" key="1">
    <source>
        <dbReference type="ARBA" id="ARBA00023015"/>
    </source>
</evidence>
<dbReference type="SMART" id="SM00347">
    <property type="entry name" value="HTH_MARR"/>
    <property type="match status" value="1"/>
</dbReference>
<evidence type="ECO:0000259" key="4">
    <source>
        <dbReference type="PROSITE" id="PS50995"/>
    </source>
</evidence>
<dbReference type="CDD" id="cd00090">
    <property type="entry name" value="HTH_ARSR"/>
    <property type="match status" value="1"/>
</dbReference>
<organism evidence="5 6">
    <name type="scientific">Blautia producta</name>
    <dbReference type="NCBI Taxonomy" id="33035"/>
    <lineage>
        <taxon>Bacteria</taxon>
        <taxon>Bacillati</taxon>
        <taxon>Bacillota</taxon>
        <taxon>Clostridia</taxon>
        <taxon>Lachnospirales</taxon>
        <taxon>Lachnospiraceae</taxon>
        <taxon>Blautia</taxon>
    </lineage>
</organism>
<dbReference type="EMBL" id="CP039126">
    <property type="protein sequence ID" value="QMW77541.1"/>
    <property type="molecule type" value="Genomic_DNA"/>
</dbReference>
<dbReference type="Gene3D" id="1.10.10.10">
    <property type="entry name" value="Winged helix-like DNA-binding domain superfamily/Winged helix DNA-binding domain"/>
    <property type="match status" value="1"/>
</dbReference>
<dbReference type="PRINTS" id="PR00598">
    <property type="entry name" value="HTHMARR"/>
</dbReference>
<keyword evidence="1" id="KW-0805">Transcription regulation</keyword>
<sequence length="151" mass="17732">MRREAEEMMCGNEDSLQSLFMKTTHMYFGRAYAALREMDVHPRQVPMLHLLARQEGLSQRQISEEMKITPPTVAVSIKRMEKSGLIIRKADEKDQRMSRIYLSPKGRELSKNVQKMVEDSEKAIFHGFSESEICLMKRFFKQMIENLEQTK</sequence>
<dbReference type="GO" id="GO:0003677">
    <property type="term" value="F:DNA binding"/>
    <property type="evidence" value="ECO:0007669"/>
    <property type="project" value="UniProtKB-KW"/>
</dbReference>
<dbReference type="InterPro" id="IPR036390">
    <property type="entry name" value="WH_DNA-bd_sf"/>
</dbReference>
<dbReference type="InterPro" id="IPR036388">
    <property type="entry name" value="WH-like_DNA-bd_sf"/>
</dbReference>
<keyword evidence="3" id="KW-0804">Transcription</keyword>
<reference evidence="5 6" key="1">
    <citation type="submission" date="2019-04" db="EMBL/GenBank/DDBJ databases">
        <authorList>
            <person name="Schori C."/>
            <person name="Ahrens C."/>
        </authorList>
    </citation>
    <scope>NUCLEOTIDE SEQUENCE [LARGE SCALE GENOMIC DNA]</scope>
    <source>
        <strain evidence="5 6">DSM 2950</strain>
    </source>
</reference>
<evidence type="ECO:0000313" key="5">
    <source>
        <dbReference type="EMBL" id="QMW77541.1"/>
    </source>
</evidence>
<dbReference type="Pfam" id="PF12802">
    <property type="entry name" value="MarR_2"/>
    <property type="match status" value="1"/>
</dbReference>
<evidence type="ECO:0000313" key="6">
    <source>
        <dbReference type="Proteomes" id="UP000515789"/>
    </source>
</evidence>
<gene>
    <name evidence="5" type="ORF">E5259_08030</name>
</gene>
<dbReference type="Proteomes" id="UP000515789">
    <property type="component" value="Chromosome"/>
</dbReference>
<keyword evidence="2" id="KW-0238">DNA-binding</keyword>
<accession>A0A7G5MSE8</accession>